<organism evidence="1 2">
    <name type="scientific">Caballeronia telluris</name>
    <dbReference type="NCBI Taxonomy" id="326475"/>
    <lineage>
        <taxon>Bacteria</taxon>
        <taxon>Pseudomonadati</taxon>
        <taxon>Pseudomonadota</taxon>
        <taxon>Betaproteobacteria</taxon>
        <taxon>Burkholderiales</taxon>
        <taxon>Burkholderiaceae</taxon>
        <taxon>Caballeronia</taxon>
    </lineage>
</organism>
<evidence type="ECO:0000313" key="2">
    <source>
        <dbReference type="Proteomes" id="UP000054717"/>
    </source>
</evidence>
<dbReference type="AlphaFoldDB" id="A0A158JZS1"/>
<proteinExistence type="predicted"/>
<evidence type="ECO:0000313" key="1">
    <source>
        <dbReference type="EMBL" id="SAL74215.1"/>
    </source>
</evidence>
<name>A0A158JZS1_9BURK</name>
<reference evidence="1" key="1">
    <citation type="submission" date="2016-01" db="EMBL/GenBank/DDBJ databases">
        <authorList>
            <person name="Peeters Charlotte."/>
        </authorList>
    </citation>
    <scope>NUCLEOTIDE SEQUENCE</scope>
    <source>
        <strain evidence="1">LMG 22936</strain>
    </source>
</reference>
<dbReference type="Proteomes" id="UP000054717">
    <property type="component" value="Unassembled WGS sequence"/>
</dbReference>
<gene>
    <name evidence="1" type="ORF">AWB66_04973</name>
</gene>
<keyword evidence="2" id="KW-1185">Reference proteome</keyword>
<dbReference type="STRING" id="326475.AWB66_04973"/>
<sequence length="85" mass="9129">MTDPVTVEQTCIAILEDVLFALAVGSLACYNVQTAVDLKNHMIVAHDVVNVGDDRRIDLLVPDVGLPGGMNGRRMADAARVVRPD</sequence>
<protein>
    <submittedName>
        <fullName evidence="1">Uncharacterized protein</fullName>
    </submittedName>
</protein>
<comment type="caution">
    <text evidence="1">The sequence shown here is derived from an EMBL/GenBank/DDBJ whole genome shotgun (WGS) entry which is preliminary data.</text>
</comment>
<dbReference type="EMBL" id="FCNZ02000023">
    <property type="protein sequence ID" value="SAL74215.1"/>
    <property type="molecule type" value="Genomic_DNA"/>
</dbReference>
<accession>A0A158JZS1</accession>